<sequence>MKAKLFSALVLTGLALVAQQSFAAPDGTITFKGIVLDTTCTINGGGTAADFTVTLPQVNKTQLSTAGAIAGKTPFVLQLTNCPTFATKVHAFFEGVSVTNGRLNNSATNGAANVQIQLLKTDGTNQINVNDNAQSYDYANPSSGNATLTYNAQYYANGAAAGAGQVTATATYTLIYE</sequence>
<dbReference type="GO" id="GO:0009289">
    <property type="term" value="C:pilus"/>
    <property type="evidence" value="ECO:0007669"/>
    <property type="project" value="InterPro"/>
</dbReference>
<dbReference type="RefSeq" id="WP_201677122.1">
    <property type="nucleotide sequence ID" value="NZ_JAEQNE010000008.1"/>
</dbReference>
<evidence type="ECO:0000256" key="1">
    <source>
        <dbReference type="ARBA" id="ARBA00022729"/>
    </source>
</evidence>
<dbReference type="Gene3D" id="2.60.40.1090">
    <property type="entry name" value="Fimbrial-type adhesion domain"/>
    <property type="match status" value="1"/>
</dbReference>
<evidence type="ECO:0000313" key="4">
    <source>
        <dbReference type="EMBL" id="MBL0394454.1"/>
    </source>
</evidence>
<evidence type="ECO:0000256" key="2">
    <source>
        <dbReference type="SAM" id="SignalP"/>
    </source>
</evidence>
<organism evidence="4 5">
    <name type="scientific">Ramlibacter monticola</name>
    <dbReference type="NCBI Taxonomy" id="1926872"/>
    <lineage>
        <taxon>Bacteria</taxon>
        <taxon>Pseudomonadati</taxon>
        <taxon>Pseudomonadota</taxon>
        <taxon>Betaproteobacteria</taxon>
        <taxon>Burkholderiales</taxon>
        <taxon>Comamonadaceae</taxon>
        <taxon>Ramlibacter</taxon>
    </lineage>
</organism>
<reference evidence="4 5" key="1">
    <citation type="journal article" date="2017" name="Int. J. Syst. Evol. Microbiol.">
        <title>Ramlibacter monticola sp. nov., isolated from forest soil.</title>
        <authorList>
            <person name="Chaudhary D.K."/>
            <person name="Kim J."/>
        </authorList>
    </citation>
    <scope>NUCLEOTIDE SEQUENCE [LARGE SCALE GENOMIC DNA]</scope>
    <source>
        <strain evidence="4 5">KACC 19175</strain>
    </source>
</reference>
<gene>
    <name evidence="4" type="ORF">JJ685_25165</name>
</gene>
<dbReference type="PANTHER" id="PTHR33420">
    <property type="entry name" value="FIMBRIAL SUBUNIT ELFA-RELATED"/>
    <property type="match status" value="1"/>
</dbReference>
<evidence type="ECO:0000313" key="5">
    <source>
        <dbReference type="Proteomes" id="UP000599109"/>
    </source>
</evidence>
<name>A0A936Z625_9BURK</name>
<dbReference type="InterPro" id="IPR000259">
    <property type="entry name" value="Adhesion_dom_fimbrial"/>
</dbReference>
<feature type="domain" description="Fimbrial-type adhesion" evidence="3">
    <location>
        <begin position="29"/>
        <end position="176"/>
    </location>
</feature>
<dbReference type="PANTHER" id="PTHR33420:SF3">
    <property type="entry name" value="FIMBRIAL SUBUNIT ELFA"/>
    <property type="match status" value="1"/>
</dbReference>
<dbReference type="GO" id="GO:0043709">
    <property type="term" value="P:cell adhesion involved in single-species biofilm formation"/>
    <property type="evidence" value="ECO:0007669"/>
    <property type="project" value="TreeGrafter"/>
</dbReference>
<feature type="chain" id="PRO_5037750735" evidence="2">
    <location>
        <begin position="24"/>
        <end position="177"/>
    </location>
</feature>
<proteinExistence type="predicted"/>
<feature type="signal peptide" evidence="2">
    <location>
        <begin position="1"/>
        <end position="23"/>
    </location>
</feature>
<dbReference type="SUPFAM" id="SSF49401">
    <property type="entry name" value="Bacterial adhesins"/>
    <property type="match status" value="1"/>
</dbReference>
<accession>A0A936Z625</accession>
<dbReference type="Proteomes" id="UP000599109">
    <property type="component" value="Unassembled WGS sequence"/>
</dbReference>
<dbReference type="InterPro" id="IPR036937">
    <property type="entry name" value="Adhesion_dom_fimbrial_sf"/>
</dbReference>
<keyword evidence="1 2" id="KW-0732">Signal</keyword>
<keyword evidence="5" id="KW-1185">Reference proteome</keyword>
<dbReference type="Pfam" id="PF00419">
    <property type="entry name" value="Fimbrial"/>
    <property type="match status" value="1"/>
</dbReference>
<protein>
    <submittedName>
        <fullName evidence="4">Type 1 fimbrial protein</fullName>
    </submittedName>
</protein>
<comment type="caution">
    <text evidence="4">The sequence shown here is derived from an EMBL/GenBank/DDBJ whole genome shotgun (WGS) entry which is preliminary data.</text>
</comment>
<dbReference type="AlphaFoldDB" id="A0A936Z625"/>
<dbReference type="EMBL" id="JAEQNE010000008">
    <property type="protein sequence ID" value="MBL0394454.1"/>
    <property type="molecule type" value="Genomic_DNA"/>
</dbReference>
<dbReference type="InterPro" id="IPR050263">
    <property type="entry name" value="Bact_Fimbrial_Adh_Pro"/>
</dbReference>
<dbReference type="InterPro" id="IPR008966">
    <property type="entry name" value="Adhesion_dom_sf"/>
</dbReference>
<evidence type="ECO:0000259" key="3">
    <source>
        <dbReference type="Pfam" id="PF00419"/>
    </source>
</evidence>